<evidence type="ECO:0000313" key="1">
    <source>
        <dbReference type="EMBL" id="PON24274.1"/>
    </source>
</evidence>
<evidence type="ECO:0000313" key="2">
    <source>
        <dbReference type="Proteomes" id="UP000054821"/>
    </source>
</evidence>
<accession>A0A2P4ZJ12</accession>
<protein>
    <submittedName>
        <fullName evidence="1">Uncharacterized protein</fullName>
    </submittedName>
</protein>
<comment type="caution">
    <text evidence="1">The sequence shown here is derived from an EMBL/GenBank/DDBJ whole genome shotgun (WGS) entry which is preliminary data.</text>
</comment>
<dbReference type="Proteomes" id="UP000054821">
    <property type="component" value="Unassembled WGS sequence"/>
</dbReference>
<sequence length="488" mass="52724">MLDAARARSTPGPKRATTRRLFSAAGPTQRLELQGLCSAPSALVAFAAWAGPRELMPAAAAAAAAAAPLLSPCRRLVLTLLFQNHNPILAPPQWPVQSPSASPSRRINLHKRIVAPPIDLRNPRKKNQAPTIELSDAMQHSTSYARTNAALRHRFDFLRLHVRFQLVVARTLAGLTAAAQMRDCTLALLAMHMHATAYASVLLVQGDRATPSCSGHAASSMIHVMHRKSRASISTWCYYQYYQQSGHGSGISKLLPAFGHRVLDQLQSDSDLDVLALAWGFLLPTKSDRAVVSKRSIDEQHGDSIVSFSFCCLLYVLRYAVSASQLRPLYLMLMAAGVEVPSSYGVYARQLHMPTSSGGFPSALHTRGTPPPLLAPCNGATFDASANMGNAANHGLQQRAFPHRSGHNVHLNVVPRRVGGSHSAAITTPWSLALQTHVALRVAPVSGGMEHLMPSTAYVRTPYTAPNPPLYPPHALQTLPHDALHHAV</sequence>
<dbReference type="EMBL" id="JPDN02000024">
    <property type="protein sequence ID" value="PON24274.1"/>
    <property type="molecule type" value="Genomic_DNA"/>
</dbReference>
<dbReference type="RefSeq" id="XP_024405294.1">
    <property type="nucleotide sequence ID" value="XM_024549985.1"/>
</dbReference>
<proteinExistence type="predicted"/>
<organism evidence="1 2">
    <name type="scientific">Trichoderma gamsii</name>
    <dbReference type="NCBI Taxonomy" id="398673"/>
    <lineage>
        <taxon>Eukaryota</taxon>
        <taxon>Fungi</taxon>
        <taxon>Dikarya</taxon>
        <taxon>Ascomycota</taxon>
        <taxon>Pezizomycotina</taxon>
        <taxon>Sordariomycetes</taxon>
        <taxon>Hypocreomycetidae</taxon>
        <taxon>Hypocreales</taxon>
        <taxon>Hypocreaceae</taxon>
        <taxon>Trichoderma</taxon>
    </lineage>
</organism>
<gene>
    <name evidence="1" type="ORF">TGAM01_v206962</name>
</gene>
<keyword evidence="2" id="KW-1185">Reference proteome</keyword>
<dbReference type="GeneID" id="29984364"/>
<name>A0A2P4ZJ12_9HYPO</name>
<reference evidence="1 2" key="1">
    <citation type="journal article" date="2016" name="Genome Announc.">
        <title>Draft Whole-Genome Sequence of Trichoderma gamsii T6085, a Promising Biocontrol Agent of Fusarium Head Blight on Wheat.</title>
        <authorList>
            <person name="Baroncelli R."/>
            <person name="Zapparata A."/>
            <person name="Piaggeschi G."/>
            <person name="Sarrocco S."/>
            <person name="Vannacci G."/>
        </authorList>
    </citation>
    <scope>NUCLEOTIDE SEQUENCE [LARGE SCALE GENOMIC DNA]</scope>
    <source>
        <strain evidence="1 2">T6085</strain>
    </source>
</reference>
<dbReference type="AlphaFoldDB" id="A0A2P4ZJ12"/>